<feature type="region of interest" description="Disordered" evidence="5">
    <location>
        <begin position="1"/>
        <end position="48"/>
    </location>
</feature>
<feature type="compositionally biased region" description="Acidic residues" evidence="5">
    <location>
        <begin position="12"/>
        <end position="33"/>
    </location>
</feature>
<evidence type="ECO:0000256" key="4">
    <source>
        <dbReference type="ARBA" id="ARBA00022840"/>
    </source>
</evidence>
<evidence type="ECO:0000256" key="1">
    <source>
        <dbReference type="ARBA" id="ARBA00005417"/>
    </source>
</evidence>
<dbReference type="PROSITE" id="PS50893">
    <property type="entry name" value="ABC_TRANSPORTER_2"/>
    <property type="match status" value="1"/>
</dbReference>
<dbReference type="STRING" id="797114.C475_12120"/>
<protein>
    <submittedName>
        <fullName evidence="7">ABC transporter</fullName>
    </submittedName>
</protein>
<evidence type="ECO:0000256" key="5">
    <source>
        <dbReference type="SAM" id="MobiDB-lite"/>
    </source>
</evidence>
<organism evidence="7 8">
    <name type="scientific">Halosimplex carlsbadense 2-9-1</name>
    <dbReference type="NCBI Taxonomy" id="797114"/>
    <lineage>
        <taxon>Archaea</taxon>
        <taxon>Methanobacteriati</taxon>
        <taxon>Methanobacteriota</taxon>
        <taxon>Stenosarchaea group</taxon>
        <taxon>Halobacteria</taxon>
        <taxon>Halobacteriales</taxon>
        <taxon>Haloarculaceae</taxon>
        <taxon>Halosimplex</taxon>
    </lineage>
</organism>
<dbReference type="OrthoDB" id="40048at2157"/>
<comment type="similarity">
    <text evidence="1">Belongs to the ABC transporter superfamily.</text>
</comment>
<dbReference type="Pfam" id="PF00005">
    <property type="entry name" value="ABC_tran"/>
    <property type="match status" value="1"/>
</dbReference>
<evidence type="ECO:0000313" key="7">
    <source>
        <dbReference type="EMBL" id="ELZ24983.1"/>
    </source>
</evidence>
<keyword evidence="8" id="KW-1185">Reference proteome</keyword>
<keyword evidence="3" id="KW-0547">Nucleotide-binding</keyword>
<evidence type="ECO:0000313" key="8">
    <source>
        <dbReference type="Proteomes" id="UP000011626"/>
    </source>
</evidence>
<reference evidence="7 8" key="1">
    <citation type="journal article" date="2014" name="PLoS Genet.">
        <title>Phylogenetically driven sequencing of extremely halophilic archaea reveals strategies for static and dynamic osmo-response.</title>
        <authorList>
            <person name="Becker E.A."/>
            <person name="Seitzer P.M."/>
            <person name="Tritt A."/>
            <person name="Larsen D."/>
            <person name="Krusor M."/>
            <person name="Yao A.I."/>
            <person name="Wu D."/>
            <person name="Madern D."/>
            <person name="Eisen J.A."/>
            <person name="Darling A.E."/>
            <person name="Facciotti M.T."/>
        </authorList>
    </citation>
    <scope>NUCLEOTIDE SEQUENCE [LARGE SCALE GENOMIC DNA]</scope>
    <source>
        <strain evidence="7 8">2-9-1</strain>
    </source>
</reference>
<proteinExistence type="inferred from homology"/>
<keyword evidence="2" id="KW-0813">Transport</keyword>
<evidence type="ECO:0000256" key="2">
    <source>
        <dbReference type="ARBA" id="ARBA00022448"/>
    </source>
</evidence>
<dbReference type="SUPFAM" id="SSF52540">
    <property type="entry name" value="P-loop containing nucleoside triphosphate hydrolases"/>
    <property type="match status" value="1"/>
</dbReference>
<dbReference type="InterPro" id="IPR003593">
    <property type="entry name" value="AAA+_ATPase"/>
</dbReference>
<evidence type="ECO:0000256" key="3">
    <source>
        <dbReference type="ARBA" id="ARBA00022741"/>
    </source>
</evidence>
<dbReference type="PANTHER" id="PTHR42711:SF5">
    <property type="entry name" value="ABC TRANSPORTER ATP-BINDING PROTEIN NATA"/>
    <property type="match status" value="1"/>
</dbReference>
<dbReference type="EMBL" id="AOIU01000028">
    <property type="protein sequence ID" value="ELZ24983.1"/>
    <property type="molecule type" value="Genomic_DNA"/>
</dbReference>
<dbReference type="PATRIC" id="fig|797114.5.peg.2461"/>
<keyword evidence="4" id="KW-0067">ATP-binding</keyword>
<dbReference type="AlphaFoldDB" id="M0CQS5"/>
<dbReference type="InterPro" id="IPR003439">
    <property type="entry name" value="ABC_transporter-like_ATP-bd"/>
</dbReference>
<comment type="caution">
    <text evidence="7">The sequence shown here is derived from an EMBL/GenBank/DDBJ whole genome shotgun (WGS) entry which is preliminary data.</text>
</comment>
<feature type="domain" description="ABC transporter" evidence="6">
    <location>
        <begin position="52"/>
        <end position="269"/>
    </location>
</feature>
<accession>M0CQS5</accession>
<dbReference type="PANTHER" id="PTHR42711">
    <property type="entry name" value="ABC TRANSPORTER ATP-BINDING PROTEIN"/>
    <property type="match status" value="1"/>
</dbReference>
<dbReference type="GO" id="GO:0005524">
    <property type="term" value="F:ATP binding"/>
    <property type="evidence" value="ECO:0007669"/>
    <property type="project" value="UniProtKB-KW"/>
</dbReference>
<sequence>MNDEDRPTTETVPDDDGSNERGDDESGERDGEETVGPGADDGGARGADGDALVVDGVARSFGDVSVLSDVSFAAERGTVACLVGPNGSGKTTLLRVVAGLLAPDAGSVSLPDSGDRTVGYLAQTPAFRPQFTLAETLRFYGDLAGVDVDPGAVLARVGLEAVADRRVGALSGGMTRLFGIAQATIGDPPVLVLDEPSSGLDPTMTEHVGSVVRDLADEGRTVLLATHELGTVDRVGDTVLVLDDGAIQVAAAPDALRRETGSETLTHAVNQYIHGEGGDLTVRAGTWEGDDE</sequence>
<dbReference type="Proteomes" id="UP000011626">
    <property type="component" value="Unassembled WGS sequence"/>
</dbReference>
<gene>
    <name evidence="7" type="ORF">C475_12120</name>
</gene>
<dbReference type="InterPro" id="IPR050763">
    <property type="entry name" value="ABC_transporter_ATP-binding"/>
</dbReference>
<name>M0CQS5_9EURY</name>
<evidence type="ECO:0000259" key="6">
    <source>
        <dbReference type="PROSITE" id="PS50893"/>
    </source>
</evidence>
<dbReference type="InterPro" id="IPR027417">
    <property type="entry name" value="P-loop_NTPase"/>
</dbReference>
<dbReference type="CDD" id="cd03230">
    <property type="entry name" value="ABC_DR_subfamily_A"/>
    <property type="match status" value="1"/>
</dbReference>
<dbReference type="RefSeq" id="WP_006884098.1">
    <property type="nucleotide sequence ID" value="NZ_AOIU01000028.1"/>
</dbReference>
<dbReference type="SMART" id="SM00382">
    <property type="entry name" value="AAA"/>
    <property type="match status" value="1"/>
</dbReference>
<dbReference type="GO" id="GO:0016887">
    <property type="term" value="F:ATP hydrolysis activity"/>
    <property type="evidence" value="ECO:0007669"/>
    <property type="project" value="InterPro"/>
</dbReference>
<dbReference type="Gene3D" id="3.40.50.300">
    <property type="entry name" value="P-loop containing nucleotide triphosphate hydrolases"/>
    <property type="match status" value="1"/>
</dbReference>
<dbReference type="eggNOG" id="arCOG00196">
    <property type="taxonomic scope" value="Archaea"/>
</dbReference>